<keyword evidence="10 16" id="KW-0472">Membrane</keyword>
<dbReference type="EMBL" id="GL996527">
    <property type="protein sequence ID" value="EGV61765.1"/>
    <property type="molecule type" value="Genomic_DNA"/>
</dbReference>
<feature type="region of interest" description="Disordered" evidence="15">
    <location>
        <begin position="659"/>
        <end position="740"/>
    </location>
</feature>
<evidence type="ECO:0000256" key="5">
    <source>
        <dbReference type="ARBA" id="ARBA00022729"/>
    </source>
</evidence>
<dbReference type="OrthoDB" id="300641at2759"/>
<protein>
    <recommendedName>
        <fullName evidence="18">P/Homo B domain-containing protein</fullName>
    </recommendedName>
</protein>
<dbReference type="Pfam" id="PF01483">
    <property type="entry name" value="P_proprotein"/>
    <property type="match status" value="1"/>
</dbReference>
<dbReference type="GO" id="GO:0007323">
    <property type="term" value="P:peptide pheromone maturation"/>
    <property type="evidence" value="ECO:0007669"/>
    <property type="project" value="UniProtKB-ARBA"/>
</dbReference>
<feature type="active site" description="Charge relay system" evidence="13 14">
    <location>
        <position position="247"/>
    </location>
</feature>
<dbReference type="InterPro" id="IPR034182">
    <property type="entry name" value="Kexin/furin"/>
</dbReference>
<keyword evidence="3 14" id="KW-0645">Protease</keyword>
<keyword evidence="8" id="KW-0106">Calcium</keyword>
<dbReference type="Gene3D" id="3.40.50.200">
    <property type="entry name" value="Peptidase S8/S53 domain"/>
    <property type="match status" value="1"/>
</dbReference>
<feature type="active site" description="Charge relay system" evidence="13 14">
    <location>
        <position position="209"/>
    </location>
</feature>
<feature type="compositionally biased region" description="Polar residues" evidence="15">
    <location>
        <begin position="866"/>
        <end position="880"/>
    </location>
</feature>
<keyword evidence="12" id="KW-0325">Glycoprotein</keyword>
<keyword evidence="6 14" id="KW-0378">Hydrolase</keyword>
<dbReference type="SUPFAM" id="SSF52743">
    <property type="entry name" value="Subtilisin-like"/>
    <property type="match status" value="1"/>
</dbReference>
<dbReference type="FunFam" id="2.60.120.260:FF:000026">
    <property type="entry name" value="proprotein convertase subtilisin/kexin type 7"/>
    <property type="match status" value="1"/>
</dbReference>
<dbReference type="SUPFAM" id="SSF49785">
    <property type="entry name" value="Galactose-binding domain-like"/>
    <property type="match status" value="1"/>
</dbReference>
<evidence type="ECO:0000256" key="1">
    <source>
        <dbReference type="ARBA" id="ARBA00004370"/>
    </source>
</evidence>
<comment type="similarity">
    <text evidence="2">Belongs to the peptidase S8 family. Furin subfamily.</text>
</comment>
<accession>G3B8L5</accession>
<organism evidence="20">
    <name type="scientific">Candida tenuis (strain ATCC 10573 / BCRC 21748 / CBS 615 / JCM 9827 / NBRC 10315 / NRRL Y-1498 / VKM Y-70)</name>
    <name type="common">Yeast</name>
    <name type="synonym">Yamadazyma tenuis</name>
    <dbReference type="NCBI Taxonomy" id="590646"/>
    <lineage>
        <taxon>Eukaryota</taxon>
        <taxon>Fungi</taxon>
        <taxon>Dikarya</taxon>
        <taxon>Ascomycota</taxon>
        <taxon>Saccharomycotina</taxon>
        <taxon>Pichiomycetes</taxon>
        <taxon>Debaryomycetaceae</taxon>
        <taxon>Yamadazyma</taxon>
    </lineage>
</organism>
<dbReference type="PRINTS" id="PR00723">
    <property type="entry name" value="SUBTILISIN"/>
</dbReference>
<dbReference type="PANTHER" id="PTHR42884:SF14">
    <property type="entry name" value="NEUROENDOCRINE CONVERTASE 1"/>
    <property type="match status" value="1"/>
</dbReference>
<dbReference type="InterPro" id="IPR002884">
    <property type="entry name" value="P_dom"/>
</dbReference>
<evidence type="ECO:0000256" key="8">
    <source>
        <dbReference type="ARBA" id="ARBA00022837"/>
    </source>
</evidence>
<evidence type="ECO:0000256" key="17">
    <source>
        <dbReference type="SAM" id="SignalP"/>
    </source>
</evidence>
<dbReference type="InterPro" id="IPR015500">
    <property type="entry name" value="Peptidase_S8_subtilisin-rel"/>
</dbReference>
<evidence type="ECO:0000256" key="16">
    <source>
        <dbReference type="SAM" id="Phobius"/>
    </source>
</evidence>
<dbReference type="KEGG" id="cten:18249061"/>
<sequence>MIFRVDLLLVVLHALMSTTGAWASEIPARDYANKNYFMVELDTASSSDPLTAFINQHKDVYQFEHQARGFDDHFVFSIPKGHEHNQFLGNYNSNNHHLMQKRQDFEQEYEMLVTNQNLKSIHMLVPRVLERRAPVPVEPEEYNMARGIIPIDSSQLPIKDAGEKLGINDPIFAQQWHLINTQFPGNDVNVTGLWYEGITGEGVVTSVIDDGLDYEDADLRKNFNKEGSWDFNDNTNLPKPRLFNDYHGTRCAGEIAAVKNNVCGVGVAYDSQVSGIRILSGPLTPEDEAAAMIFGLDINDIYSCSWGPTDDGRTLSAPEKIVKKAMLKGVQEGRENKGSIYVFASGNGGRSDDSCNFDGYTNSIYSITVGAIDYKGLHPLYAEACSAVMVVTYSSGSGEHIHTTDIHGKCSAQHGGTSAAAPLAAGIFSLVLQVNPDLTWRDLQYVAALSSVPVNEKDGHYQTTALGRQYSHKYGYGKVDAYRMAHFGKTWENVKPQSWYYSDVIPVDKTIKIDSSGNGDKDKIISSTLKIGKQELDVMNLERVEHVTVTVNIQSTFRGQVGARLKSPFGVTSDLASFRPHDISSQGFVDWTFSSVAHWGESGVGDWTLEVFNAPDSKGNDIKFVNWQLRLFGESQAAEQAETYDIDKDYAQVRRDRLEKSVAAPVEPSSSSSSSSTSTTELQTFTTSTKAEESVASDDESKEQEGKLPDLVSTTSAAASTTSSATSAPDDTENDSGDGKNAYGNGHSGLYFMALMAIGFIIIAAIMWFHKTPGSSRRRRRREEYEFDIIPGEDYSDSEDVDSHDSFDLGHHNDDNFSLNEERDRLYDDLNGETLPDYHEDEEMFKIGDEEEDAKKPLGKKVNFQDDVTSGSVSAPSPGH</sequence>
<feature type="domain" description="P/Homo B" evidence="18">
    <location>
        <begin position="494"/>
        <end position="637"/>
    </location>
</feature>
<reference evidence="19 20" key="1">
    <citation type="journal article" date="2011" name="Proc. Natl. Acad. Sci. U.S.A.">
        <title>Comparative genomics of xylose-fermenting fungi for enhanced biofuel production.</title>
        <authorList>
            <person name="Wohlbach D.J."/>
            <person name="Kuo A."/>
            <person name="Sato T.K."/>
            <person name="Potts K.M."/>
            <person name="Salamov A.A."/>
            <person name="LaButti K.M."/>
            <person name="Sun H."/>
            <person name="Clum A."/>
            <person name="Pangilinan J.L."/>
            <person name="Lindquist E.A."/>
            <person name="Lucas S."/>
            <person name="Lapidus A."/>
            <person name="Jin M."/>
            <person name="Gunawan C."/>
            <person name="Balan V."/>
            <person name="Dale B.E."/>
            <person name="Jeffries T.W."/>
            <person name="Zinkel R."/>
            <person name="Barry K.W."/>
            <person name="Grigoriev I.V."/>
            <person name="Gasch A.P."/>
        </authorList>
    </citation>
    <scope>NUCLEOTIDE SEQUENCE [LARGE SCALE GENOMIC DNA]</scope>
    <source>
        <strain evidence="20">ATCC 10573 / BCRC 21748 / CBS 615 / JCM 9827 / NBRC 10315 / NRRL Y-1498 / VKM Y-70</strain>
    </source>
</reference>
<dbReference type="Gene3D" id="2.60.120.260">
    <property type="entry name" value="Galactose-binding domain-like"/>
    <property type="match status" value="1"/>
</dbReference>
<evidence type="ECO:0000313" key="19">
    <source>
        <dbReference type="EMBL" id="EGV61765.1"/>
    </source>
</evidence>
<dbReference type="GO" id="GO:0016485">
    <property type="term" value="P:protein processing"/>
    <property type="evidence" value="ECO:0007669"/>
    <property type="project" value="TreeGrafter"/>
</dbReference>
<evidence type="ECO:0000313" key="20">
    <source>
        <dbReference type="Proteomes" id="UP000000707"/>
    </source>
</evidence>
<dbReference type="InterPro" id="IPR022398">
    <property type="entry name" value="Peptidase_S8_His-AS"/>
</dbReference>
<dbReference type="GeneID" id="18249061"/>
<dbReference type="PROSITE" id="PS00137">
    <property type="entry name" value="SUBTILASE_HIS"/>
    <property type="match status" value="1"/>
</dbReference>
<feature type="signal peptide" evidence="17">
    <location>
        <begin position="1"/>
        <end position="23"/>
    </location>
</feature>
<evidence type="ECO:0000256" key="6">
    <source>
        <dbReference type="ARBA" id="ARBA00022801"/>
    </source>
</evidence>
<name>G3B8L5_CANTC</name>
<feature type="transmembrane region" description="Helical" evidence="16">
    <location>
        <begin position="750"/>
        <end position="770"/>
    </location>
</feature>
<evidence type="ECO:0000256" key="7">
    <source>
        <dbReference type="ARBA" id="ARBA00022825"/>
    </source>
</evidence>
<evidence type="ECO:0000256" key="11">
    <source>
        <dbReference type="ARBA" id="ARBA00023145"/>
    </source>
</evidence>
<dbReference type="AlphaFoldDB" id="G3B8L5"/>
<dbReference type="InterPro" id="IPR036852">
    <property type="entry name" value="Peptidase_S8/S53_dom_sf"/>
</dbReference>
<keyword evidence="4 16" id="KW-0812">Transmembrane</keyword>
<dbReference type="InterPro" id="IPR023828">
    <property type="entry name" value="Peptidase_S8_Ser-AS"/>
</dbReference>
<evidence type="ECO:0000256" key="15">
    <source>
        <dbReference type="SAM" id="MobiDB-lite"/>
    </source>
</evidence>
<keyword evidence="20" id="KW-1185">Reference proteome</keyword>
<dbReference type="GO" id="GO:0000139">
    <property type="term" value="C:Golgi membrane"/>
    <property type="evidence" value="ECO:0007669"/>
    <property type="project" value="TreeGrafter"/>
</dbReference>
<dbReference type="PROSITE" id="PS00138">
    <property type="entry name" value="SUBTILASE_SER"/>
    <property type="match status" value="1"/>
</dbReference>
<keyword evidence="9 16" id="KW-1133">Transmembrane helix</keyword>
<evidence type="ECO:0000256" key="14">
    <source>
        <dbReference type="PROSITE-ProRule" id="PRU01240"/>
    </source>
</evidence>
<keyword evidence="11" id="KW-0865">Zymogen</keyword>
<keyword evidence="5 17" id="KW-0732">Signal</keyword>
<gene>
    <name evidence="19" type="ORF">CANTEDRAFT_124869</name>
</gene>
<dbReference type="Proteomes" id="UP000000707">
    <property type="component" value="Unassembled WGS sequence"/>
</dbReference>
<dbReference type="GO" id="GO:0005802">
    <property type="term" value="C:trans-Golgi network"/>
    <property type="evidence" value="ECO:0007669"/>
    <property type="project" value="TreeGrafter"/>
</dbReference>
<evidence type="ECO:0000256" key="9">
    <source>
        <dbReference type="ARBA" id="ARBA00022989"/>
    </source>
</evidence>
<dbReference type="CDD" id="cd04059">
    <property type="entry name" value="Peptidases_S8_Protein_convertases_Kexins_Furin-like"/>
    <property type="match status" value="1"/>
</dbReference>
<evidence type="ECO:0000256" key="12">
    <source>
        <dbReference type="ARBA" id="ARBA00023180"/>
    </source>
</evidence>
<dbReference type="PROSITE" id="PS00136">
    <property type="entry name" value="SUBTILASE_ASP"/>
    <property type="match status" value="1"/>
</dbReference>
<feature type="active site" description="Charge relay system" evidence="13 14">
    <location>
        <position position="418"/>
    </location>
</feature>
<evidence type="ECO:0000259" key="18">
    <source>
        <dbReference type="PROSITE" id="PS51829"/>
    </source>
</evidence>
<dbReference type="InterPro" id="IPR023827">
    <property type="entry name" value="Peptidase_S8_Asp-AS"/>
</dbReference>
<keyword evidence="7 14" id="KW-0720">Serine protease</keyword>
<evidence type="ECO:0000256" key="2">
    <source>
        <dbReference type="ARBA" id="ARBA00005325"/>
    </source>
</evidence>
<dbReference type="eggNOG" id="KOG3525">
    <property type="taxonomic scope" value="Eukaryota"/>
</dbReference>
<dbReference type="InterPro" id="IPR000209">
    <property type="entry name" value="Peptidase_S8/S53_dom"/>
</dbReference>
<dbReference type="PROSITE" id="PS51829">
    <property type="entry name" value="P_HOMO_B"/>
    <property type="match status" value="1"/>
</dbReference>
<dbReference type="PANTHER" id="PTHR42884">
    <property type="entry name" value="PROPROTEIN CONVERTASE SUBTILISIN/KEXIN-RELATED"/>
    <property type="match status" value="1"/>
</dbReference>
<evidence type="ECO:0000256" key="10">
    <source>
        <dbReference type="ARBA" id="ARBA00023136"/>
    </source>
</evidence>
<feature type="compositionally biased region" description="Low complexity" evidence="15">
    <location>
        <begin position="713"/>
        <end position="728"/>
    </location>
</feature>
<proteinExistence type="inferred from homology"/>
<comment type="subcellular location">
    <subcellularLocation>
        <location evidence="1">Membrane</location>
    </subcellularLocation>
</comment>
<evidence type="ECO:0000256" key="4">
    <source>
        <dbReference type="ARBA" id="ARBA00022692"/>
    </source>
</evidence>
<dbReference type="HOGENOM" id="CLU_002976_2_1_1"/>
<dbReference type="MEROPS" id="S08.070"/>
<evidence type="ECO:0000256" key="13">
    <source>
        <dbReference type="PIRSR" id="PIRSR615500-1"/>
    </source>
</evidence>
<dbReference type="FunFam" id="3.40.50.200:FF:000005">
    <property type="entry name" value="Proprotein convertase subtilisin/kexin type 7"/>
    <property type="match status" value="1"/>
</dbReference>
<dbReference type="PROSITE" id="PS51892">
    <property type="entry name" value="SUBTILASE"/>
    <property type="match status" value="1"/>
</dbReference>
<dbReference type="Pfam" id="PF00082">
    <property type="entry name" value="Peptidase_S8"/>
    <property type="match status" value="1"/>
</dbReference>
<dbReference type="STRING" id="590646.G3B8L5"/>
<feature type="region of interest" description="Disordered" evidence="15">
    <location>
        <begin position="791"/>
        <end position="880"/>
    </location>
</feature>
<dbReference type="InterPro" id="IPR008979">
    <property type="entry name" value="Galactose-bd-like_sf"/>
</dbReference>
<evidence type="ECO:0000256" key="3">
    <source>
        <dbReference type="ARBA" id="ARBA00022670"/>
    </source>
</evidence>
<feature type="compositionally biased region" description="Basic and acidic residues" evidence="15">
    <location>
        <begin position="801"/>
        <end position="828"/>
    </location>
</feature>
<feature type="compositionally biased region" description="Low complexity" evidence="15">
    <location>
        <begin position="669"/>
        <end position="689"/>
    </location>
</feature>
<feature type="chain" id="PRO_5003442768" description="P/Homo B domain-containing protein" evidence="17">
    <location>
        <begin position="24"/>
        <end position="880"/>
    </location>
</feature>
<dbReference type="GO" id="GO:0004252">
    <property type="term" value="F:serine-type endopeptidase activity"/>
    <property type="evidence" value="ECO:0007669"/>
    <property type="project" value="UniProtKB-UniRule"/>
</dbReference>
<feature type="compositionally biased region" description="Basic and acidic residues" evidence="15">
    <location>
        <begin position="844"/>
        <end position="856"/>
    </location>
</feature>